<reference evidence="2" key="3">
    <citation type="submission" date="2023-06" db="EMBL/GenBank/DDBJ databases">
        <authorList>
            <person name="Sun Q."/>
            <person name="Zhou Y."/>
        </authorList>
    </citation>
    <scope>NUCLEOTIDE SEQUENCE</scope>
    <source>
        <strain evidence="2">CGMCC 1.10859</strain>
    </source>
</reference>
<sequence>MRIVWRGLGVLAGLVVVAVVAGYAYMMVVPPTLLRVGDGYASKIVCSSTFLSGRGPETVLETDVQAPGNPLLRLLDVQTDRARDRVHAEFLRFIAPVESVRRPGLGCAVAPDGNLARAADQSAPPAPGPSASTALWPAGSAVDLAGQAKLAAVLADDALAGPGMRAIVVVRHGRIVAERYGKGFGPRVPLLGWSMTKSVTAALTGTVIKAGKLRLDQDHLLPQWAGDGRAKITVEDLLSMSSGLHFNEDYGDVSDVTRMLFLEPDMAKFAAGQPLDHPPGTHFSYSTGTAVILSRIWQNAVGSEAASLAWPRKKLFGPLGMGSAVLETDAAGTFVGGSYLYATARDWARFGQFLLQDGVWDGQQILPAGFVRTMVTPSAADPVYSKGMLWLAGPHGDMKAGSDQREYGLPEGTYWMEGHDGQTVTVIPAADTVVVRMGLTPGREGYRPQKLVAAILKAEAGS</sequence>
<dbReference type="RefSeq" id="WP_035846347.1">
    <property type="nucleotide sequence ID" value="NZ_BNAB01000012.1"/>
</dbReference>
<gene>
    <name evidence="2" type="ORF">GCM10008024_26080</name>
    <name evidence="3" type="ORF">SAMN05444006_11247</name>
</gene>
<reference evidence="3 4" key="2">
    <citation type="submission" date="2016-10" db="EMBL/GenBank/DDBJ databases">
        <authorList>
            <person name="Varghese N."/>
            <person name="Submissions S."/>
        </authorList>
    </citation>
    <scope>NUCLEOTIDE SEQUENCE [LARGE SCALE GENOMIC DNA]</scope>
    <source>
        <strain evidence="3 4">DSM 24802</strain>
    </source>
</reference>
<evidence type="ECO:0000313" key="5">
    <source>
        <dbReference type="Proteomes" id="UP000634647"/>
    </source>
</evidence>
<accession>A0AAN5A042</accession>
<dbReference type="EMBL" id="BNAB01000012">
    <property type="protein sequence ID" value="GHE03315.1"/>
    <property type="molecule type" value="Genomic_DNA"/>
</dbReference>
<dbReference type="SUPFAM" id="SSF56601">
    <property type="entry name" value="beta-lactamase/transpeptidase-like"/>
    <property type="match status" value="1"/>
</dbReference>
<evidence type="ECO:0000259" key="1">
    <source>
        <dbReference type="Pfam" id="PF00144"/>
    </source>
</evidence>
<reference evidence="2" key="1">
    <citation type="journal article" date="2014" name="Int. J. Syst. Evol. Microbiol.">
        <title>Complete genome sequence of Corynebacterium casei LMG S-19264T (=DSM 44701T), isolated from a smear-ripened cheese.</title>
        <authorList>
            <consortium name="US DOE Joint Genome Institute (JGI-PGF)"/>
            <person name="Walter F."/>
            <person name="Albersmeier A."/>
            <person name="Kalinowski J."/>
            <person name="Ruckert C."/>
        </authorList>
    </citation>
    <scope>NUCLEOTIDE SEQUENCE</scope>
    <source>
        <strain evidence="2">CGMCC 1.10859</strain>
    </source>
</reference>
<dbReference type="PANTHER" id="PTHR43283:SF7">
    <property type="entry name" value="BETA-LACTAMASE-RELATED DOMAIN-CONTAINING PROTEIN"/>
    <property type="match status" value="1"/>
</dbReference>
<feature type="domain" description="Beta-lactamase-related" evidence="1">
    <location>
        <begin position="162"/>
        <end position="440"/>
    </location>
</feature>
<dbReference type="EMBL" id="FNOB01000012">
    <property type="protein sequence ID" value="SDX23259.1"/>
    <property type="molecule type" value="Genomic_DNA"/>
</dbReference>
<dbReference type="Gene3D" id="3.40.710.10">
    <property type="entry name" value="DD-peptidase/beta-lactamase superfamily"/>
    <property type="match status" value="1"/>
</dbReference>
<organism evidence="2 5">
    <name type="scientific">Allgaiera indica</name>
    <dbReference type="NCBI Taxonomy" id="765699"/>
    <lineage>
        <taxon>Bacteria</taxon>
        <taxon>Pseudomonadati</taxon>
        <taxon>Pseudomonadota</taxon>
        <taxon>Alphaproteobacteria</taxon>
        <taxon>Rhodobacterales</taxon>
        <taxon>Paracoccaceae</taxon>
        <taxon>Allgaiera</taxon>
    </lineage>
</organism>
<dbReference type="InterPro" id="IPR050789">
    <property type="entry name" value="Diverse_Enzym_Activities"/>
</dbReference>
<evidence type="ECO:0000313" key="4">
    <source>
        <dbReference type="Proteomes" id="UP000199541"/>
    </source>
</evidence>
<dbReference type="GO" id="GO:0016787">
    <property type="term" value="F:hydrolase activity"/>
    <property type="evidence" value="ECO:0007669"/>
    <property type="project" value="UniProtKB-KW"/>
</dbReference>
<keyword evidence="2" id="KW-0378">Hydrolase</keyword>
<dbReference type="Proteomes" id="UP000199541">
    <property type="component" value="Unassembled WGS sequence"/>
</dbReference>
<protein>
    <submittedName>
        <fullName evidence="2">6-aminohexanoate-dimer hydrolase</fullName>
    </submittedName>
    <submittedName>
        <fullName evidence="3">CubicO group peptidase, beta-lactamase class C family</fullName>
    </submittedName>
</protein>
<proteinExistence type="predicted"/>
<keyword evidence="4" id="KW-1185">Reference proteome</keyword>
<dbReference type="InterPro" id="IPR001466">
    <property type="entry name" value="Beta-lactam-related"/>
</dbReference>
<dbReference type="PANTHER" id="PTHR43283">
    <property type="entry name" value="BETA-LACTAMASE-RELATED"/>
    <property type="match status" value="1"/>
</dbReference>
<dbReference type="Proteomes" id="UP000634647">
    <property type="component" value="Unassembled WGS sequence"/>
</dbReference>
<name>A0AAN5A042_9RHOB</name>
<dbReference type="Pfam" id="PF00144">
    <property type="entry name" value="Beta-lactamase"/>
    <property type="match status" value="1"/>
</dbReference>
<evidence type="ECO:0000313" key="3">
    <source>
        <dbReference type="EMBL" id="SDX23259.1"/>
    </source>
</evidence>
<dbReference type="AlphaFoldDB" id="A0AAN5A042"/>
<dbReference type="InterPro" id="IPR012338">
    <property type="entry name" value="Beta-lactam/transpept-like"/>
</dbReference>
<comment type="caution">
    <text evidence="2">The sequence shown here is derived from an EMBL/GenBank/DDBJ whole genome shotgun (WGS) entry which is preliminary data.</text>
</comment>
<evidence type="ECO:0000313" key="2">
    <source>
        <dbReference type="EMBL" id="GHE03315.1"/>
    </source>
</evidence>